<keyword evidence="2" id="KW-0472">Membrane</keyword>
<evidence type="ECO:0000313" key="4">
    <source>
        <dbReference type="EMBL" id="WMV46437.1"/>
    </source>
</evidence>
<protein>
    <recommendedName>
        <fullName evidence="3">RRM domain-containing protein</fullName>
    </recommendedName>
</protein>
<dbReference type="SUPFAM" id="SSF54928">
    <property type="entry name" value="RNA-binding domain, RBD"/>
    <property type="match status" value="1"/>
</dbReference>
<feature type="transmembrane region" description="Helical" evidence="2">
    <location>
        <begin position="43"/>
        <end position="62"/>
    </location>
</feature>
<dbReference type="Pfam" id="PF00076">
    <property type="entry name" value="RRM_1"/>
    <property type="match status" value="1"/>
</dbReference>
<sequence>MSKEIDNIFSKYGAIRYICIGKTKDTRGITFVVYKDIYVTKTIVNHLFGFSIANRYLIVLYYQKLKMSKLFD</sequence>
<keyword evidence="2" id="KW-1133">Transmembrane helix</keyword>
<keyword evidence="2" id="KW-0812">Transmembrane</keyword>
<dbReference type="InterPro" id="IPR012677">
    <property type="entry name" value="Nucleotide-bd_a/b_plait_sf"/>
</dbReference>
<dbReference type="Proteomes" id="UP001234989">
    <property type="component" value="Chromosome 9"/>
</dbReference>
<name>A0AAF0UI54_SOLVR</name>
<feature type="domain" description="RRM" evidence="3">
    <location>
        <begin position="1"/>
        <end position="64"/>
    </location>
</feature>
<dbReference type="PROSITE" id="PS50102">
    <property type="entry name" value="RRM"/>
    <property type="match status" value="1"/>
</dbReference>
<proteinExistence type="predicted"/>
<dbReference type="AlphaFoldDB" id="A0AAF0UI54"/>
<keyword evidence="1" id="KW-0694">RNA-binding</keyword>
<dbReference type="EMBL" id="CP133620">
    <property type="protein sequence ID" value="WMV46437.1"/>
    <property type="molecule type" value="Genomic_DNA"/>
</dbReference>
<keyword evidence="5" id="KW-1185">Reference proteome</keyword>
<organism evidence="4 5">
    <name type="scientific">Solanum verrucosum</name>
    <dbReference type="NCBI Taxonomy" id="315347"/>
    <lineage>
        <taxon>Eukaryota</taxon>
        <taxon>Viridiplantae</taxon>
        <taxon>Streptophyta</taxon>
        <taxon>Embryophyta</taxon>
        <taxon>Tracheophyta</taxon>
        <taxon>Spermatophyta</taxon>
        <taxon>Magnoliopsida</taxon>
        <taxon>eudicotyledons</taxon>
        <taxon>Gunneridae</taxon>
        <taxon>Pentapetalae</taxon>
        <taxon>asterids</taxon>
        <taxon>lamiids</taxon>
        <taxon>Solanales</taxon>
        <taxon>Solanaceae</taxon>
        <taxon>Solanoideae</taxon>
        <taxon>Solaneae</taxon>
        <taxon>Solanum</taxon>
    </lineage>
</organism>
<gene>
    <name evidence="4" type="ORF">MTR67_039822</name>
</gene>
<reference evidence="4" key="1">
    <citation type="submission" date="2023-08" db="EMBL/GenBank/DDBJ databases">
        <title>A de novo genome assembly of Solanum verrucosum Schlechtendal, a Mexican diploid species geographically isolated from the other diploid A-genome species in potato relatives.</title>
        <authorList>
            <person name="Hosaka K."/>
        </authorList>
    </citation>
    <scope>NUCLEOTIDE SEQUENCE</scope>
    <source>
        <tissue evidence="4">Young leaves</tissue>
    </source>
</reference>
<evidence type="ECO:0000256" key="2">
    <source>
        <dbReference type="SAM" id="Phobius"/>
    </source>
</evidence>
<evidence type="ECO:0000313" key="5">
    <source>
        <dbReference type="Proteomes" id="UP001234989"/>
    </source>
</evidence>
<evidence type="ECO:0000259" key="3">
    <source>
        <dbReference type="PROSITE" id="PS50102"/>
    </source>
</evidence>
<evidence type="ECO:0000256" key="1">
    <source>
        <dbReference type="PROSITE-ProRule" id="PRU00176"/>
    </source>
</evidence>
<dbReference type="InterPro" id="IPR000504">
    <property type="entry name" value="RRM_dom"/>
</dbReference>
<dbReference type="InterPro" id="IPR035979">
    <property type="entry name" value="RBD_domain_sf"/>
</dbReference>
<accession>A0AAF0UI54</accession>
<dbReference type="GO" id="GO:0003723">
    <property type="term" value="F:RNA binding"/>
    <property type="evidence" value="ECO:0007669"/>
    <property type="project" value="UniProtKB-UniRule"/>
</dbReference>
<dbReference type="Gene3D" id="3.30.70.330">
    <property type="match status" value="1"/>
</dbReference>